<feature type="transmembrane region" description="Helical" evidence="8">
    <location>
        <begin position="107"/>
        <end position="124"/>
    </location>
</feature>
<feature type="transmembrane region" description="Helical" evidence="8">
    <location>
        <begin position="52"/>
        <end position="70"/>
    </location>
</feature>
<feature type="transmembrane region" description="Helical" evidence="8">
    <location>
        <begin position="20"/>
        <end position="40"/>
    </location>
</feature>
<evidence type="ECO:0000256" key="7">
    <source>
        <dbReference type="ARBA" id="ARBA00023136"/>
    </source>
</evidence>
<dbReference type="InterPro" id="IPR013657">
    <property type="entry name" value="SCL35B1-4/HUT1"/>
</dbReference>
<evidence type="ECO:0008006" key="11">
    <source>
        <dbReference type="Google" id="ProtNLM"/>
    </source>
</evidence>
<keyword evidence="6 8" id="KW-1133">Transmembrane helix</keyword>
<sequence length="321" mass="36316">MSNVITLENLVKEDPGCGNLITFSQFIFTALEGFIFTSKFGTAECHISKRSYFALTVTFFFVNVLNNYAFDFNVPVPLHIIFRSGSLLANMTLGVYILKKSYPISKYLSVLLITLGITVCTVVSGKDVKSTNTRAPPTTSYEDFFWWTIGILILTVALFLSAALGIYQEFLFKKFGKHPKEALFYTHLLPLPLFVFVYKNIYEHALIAMESEPISVLNVVQVPKLIVHLIGNVLSQFVCISSVYVLTTECSSLIVTLVLTLRKFSSLLFSVIYFRNPFTFYHWLGTLLVLIGTVIFTELHEKTYSLVFSQTGMKKVEKKSE</sequence>
<evidence type="ECO:0000313" key="9">
    <source>
        <dbReference type="EMBL" id="KAK6642099.1"/>
    </source>
</evidence>
<evidence type="ECO:0000313" key="10">
    <source>
        <dbReference type="Proteomes" id="UP001359485"/>
    </source>
</evidence>
<evidence type="ECO:0000256" key="3">
    <source>
        <dbReference type="ARBA" id="ARBA00022448"/>
    </source>
</evidence>
<keyword evidence="7 8" id="KW-0472">Membrane</keyword>
<feature type="transmembrane region" description="Helical" evidence="8">
    <location>
        <begin position="280"/>
        <end position="299"/>
    </location>
</feature>
<accession>A0ABR1BJ56</accession>
<gene>
    <name evidence="9" type="ORF">RUM44_013822</name>
</gene>
<reference evidence="9 10" key="1">
    <citation type="submission" date="2023-09" db="EMBL/GenBank/DDBJ databases">
        <title>Genomes of two closely related lineages of the louse Polyplax serrata with different host specificities.</title>
        <authorList>
            <person name="Martinu J."/>
            <person name="Tarabai H."/>
            <person name="Stefka J."/>
            <person name="Hypsa V."/>
        </authorList>
    </citation>
    <scope>NUCLEOTIDE SEQUENCE [LARGE SCALE GENOMIC DNA]</scope>
    <source>
        <strain evidence="9">98ZLc_SE</strain>
    </source>
</reference>
<name>A0ABR1BJ56_POLSC</name>
<keyword evidence="3" id="KW-0813">Transport</keyword>
<feature type="transmembrane region" description="Helical" evidence="8">
    <location>
        <begin position="76"/>
        <end position="98"/>
    </location>
</feature>
<evidence type="ECO:0000256" key="5">
    <source>
        <dbReference type="ARBA" id="ARBA00022692"/>
    </source>
</evidence>
<comment type="similarity">
    <text evidence="2">Belongs to the nucleotide-sugar transporter family. SLC35B subfamily.</text>
</comment>
<proteinExistence type="inferred from homology"/>
<evidence type="ECO:0000256" key="1">
    <source>
        <dbReference type="ARBA" id="ARBA00004127"/>
    </source>
</evidence>
<dbReference type="PANTHER" id="PTHR10778">
    <property type="entry name" value="SOLUTE CARRIER FAMILY 35 MEMBER B"/>
    <property type="match status" value="1"/>
</dbReference>
<dbReference type="PANTHER" id="PTHR10778:SF4">
    <property type="entry name" value="NUCLEOTIDE SUGAR TRANSPORTER SLC35B4"/>
    <property type="match status" value="1"/>
</dbReference>
<dbReference type="Proteomes" id="UP001359485">
    <property type="component" value="Unassembled WGS sequence"/>
</dbReference>
<keyword evidence="5 8" id="KW-0812">Transmembrane</keyword>
<dbReference type="Pfam" id="PF08449">
    <property type="entry name" value="UAA"/>
    <property type="match status" value="1"/>
</dbReference>
<keyword evidence="10" id="KW-1185">Reference proteome</keyword>
<evidence type="ECO:0000256" key="4">
    <source>
        <dbReference type="ARBA" id="ARBA00022597"/>
    </source>
</evidence>
<keyword evidence="4" id="KW-0762">Sugar transport</keyword>
<evidence type="ECO:0000256" key="8">
    <source>
        <dbReference type="SAM" id="Phobius"/>
    </source>
</evidence>
<evidence type="ECO:0000256" key="2">
    <source>
        <dbReference type="ARBA" id="ARBA00010694"/>
    </source>
</evidence>
<comment type="subcellular location">
    <subcellularLocation>
        <location evidence="1">Endomembrane system</location>
        <topology evidence="1">Multi-pass membrane protein</topology>
    </subcellularLocation>
</comment>
<organism evidence="9 10">
    <name type="scientific">Polyplax serrata</name>
    <name type="common">Common mouse louse</name>
    <dbReference type="NCBI Taxonomy" id="468196"/>
    <lineage>
        <taxon>Eukaryota</taxon>
        <taxon>Metazoa</taxon>
        <taxon>Ecdysozoa</taxon>
        <taxon>Arthropoda</taxon>
        <taxon>Hexapoda</taxon>
        <taxon>Insecta</taxon>
        <taxon>Pterygota</taxon>
        <taxon>Neoptera</taxon>
        <taxon>Paraneoptera</taxon>
        <taxon>Psocodea</taxon>
        <taxon>Troctomorpha</taxon>
        <taxon>Phthiraptera</taxon>
        <taxon>Anoplura</taxon>
        <taxon>Polyplacidae</taxon>
        <taxon>Polyplax</taxon>
    </lineage>
</organism>
<comment type="caution">
    <text evidence="9">The sequence shown here is derived from an EMBL/GenBank/DDBJ whole genome shotgun (WGS) entry which is preliminary data.</text>
</comment>
<dbReference type="EMBL" id="JAWJWF010000001">
    <property type="protein sequence ID" value="KAK6642099.1"/>
    <property type="molecule type" value="Genomic_DNA"/>
</dbReference>
<evidence type="ECO:0000256" key="6">
    <source>
        <dbReference type="ARBA" id="ARBA00022989"/>
    </source>
</evidence>
<feature type="transmembrane region" description="Helical" evidence="8">
    <location>
        <begin position="144"/>
        <end position="170"/>
    </location>
</feature>
<protein>
    <recommendedName>
        <fullName evidence="11">UDP-xylose and UDP-N-acetylglucosamine transporter</fullName>
    </recommendedName>
</protein>